<evidence type="ECO:0000313" key="5">
    <source>
        <dbReference type="EMBL" id="GAB63526.1"/>
    </source>
</evidence>
<dbReference type="InterPro" id="IPR044925">
    <property type="entry name" value="His-Me_finger_sf"/>
</dbReference>
<feature type="active site" description="Proton acceptor" evidence="1">
    <location>
        <position position="134"/>
    </location>
</feature>
<dbReference type="Pfam" id="PF01223">
    <property type="entry name" value="Endonuclease_NS"/>
    <property type="match status" value="1"/>
</dbReference>
<dbReference type="Pfam" id="PF19067">
    <property type="entry name" value="DUF5763"/>
    <property type="match status" value="1"/>
</dbReference>
<dbReference type="STRING" id="247490.KSU1_D0217"/>
<dbReference type="InterPro" id="IPR020821">
    <property type="entry name" value="ENPP1-3/EXOG-like_nuc-like"/>
</dbReference>
<keyword evidence="5" id="KW-0378">Hydrolase</keyword>
<keyword evidence="2" id="KW-0479">Metal-binding</keyword>
<dbReference type="PANTHER" id="PTHR13966:SF5">
    <property type="entry name" value="ENDONUCLEASE G, MITOCHONDRIAL"/>
    <property type="match status" value="1"/>
</dbReference>
<dbReference type="Gene3D" id="3.40.570.10">
    <property type="entry name" value="Extracellular Endonuclease, subunit A"/>
    <property type="match status" value="1"/>
</dbReference>
<keyword evidence="5" id="KW-0255">Endonuclease</keyword>
<feature type="binding site" evidence="2">
    <location>
        <position position="165"/>
    </location>
    <ligand>
        <name>Mg(2+)</name>
        <dbReference type="ChEBI" id="CHEBI:18420"/>
        <note>catalytic</note>
    </ligand>
</feature>
<keyword evidence="6" id="KW-1185">Reference proteome</keyword>
<evidence type="ECO:0000259" key="4">
    <source>
        <dbReference type="SMART" id="SM00892"/>
    </source>
</evidence>
<dbReference type="Proteomes" id="UP000002985">
    <property type="component" value="Unassembled WGS sequence"/>
</dbReference>
<dbReference type="InterPro" id="IPR044929">
    <property type="entry name" value="DNA/RNA_non-sp_Endonuclease_sf"/>
</dbReference>
<dbReference type="OrthoDB" id="9801679at2"/>
<gene>
    <name evidence="5" type="ORF">KSU1_D0217</name>
</gene>
<name>I3IP81_9BACT</name>
<keyword evidence="5" id="KW-0540">Nuclease</keyword>
<dbReference type="SMART" id="SM00477">
    <property type="entry name" value="NUC"/>
    <property type="match status" value="1"/>
</dbReference>
<evidence type="ECO:0000256" key="2">
    <source>
        <dbReference type="PIRSR" id="PIRSR640255-2"/>
    </source>
</evidence>
<organism evidence="5 6">
    <name type="scientific">Candidatus Jettenia caeni</name>
    <dbReference type="NCBI Taxonomy" id="247490"/>
    <lineage>
        <taxon>Bacteria</taxon>
        <taxon>Pseudomonadati</taxon>
        <taxon>Planctomycetota</taxon>
        <taxon>Candidatus Brocadiia</taxon>
        <taxon>Candidatus Brocadiales</taxon>
        <taxon>Candidatus Brocadiaceae</taxon>
        <taxon>Candidatus Jettenia</taxon>
    </lineage>
</organism>
<comment type="caution">
    <text evidence="5">The sequence shown here is derived from an EMBL/GenBank/DDBJ whole genome shotgun (WGS) entry which is preliminary data.</text>
</comment>
<accession>I3IP81</accession>
<dbReference type="InterPro" id="IPR043914">
    <property type="entry name" value="DUF5763"/>
</dbReference>
<feature type="domain" description="DNA/RNA non-specific endonuclease/pyrophosphatase/phosphodiesterase" evidence="4">
    <location>
        <begin position="72"/>
        <end position="265"/>
    </location>
</feature>
<evidence type="ECO:0000256" key="1">
    <source>
        <dbReference type="PIRSR" id="PIRSR640255-1"/>
    </source>
</evidence>
<feature type="domain" description="ENPP1-3/EXOG-like endonuclease/phosphodiesterase" evidence="3">
    <location>
        <begin position="73"/>
        <end position="265"/>
    </location>
</feature>
<dbReference type="GO" id="GO:0016787">
    <property type="term" value="F:hydrolase activity"/>
    <property type="evidence" value="ECO:0007669"/>
    <property type="project" value="InterPro"/>
</dbReference>
<evidence type="ECO:0000259" key="3">
    <source>
        <dbReference type="SMART" id="SM00477"/>
    </source>
</evidence>
<reference evidence="5 6" key="1">
    <citation type="journal article" date="2012" name="FEBS Lett.">
        <title>Anammox organism KSU-1 expresses a NirK-type copper-containing nitrite reductase instead of a NirS-type with cytochrome cd1.</title>
        <authorList>
            <person name="Hira D."/>
            <person name="Toh H."/>
            <person name="Migita C.T."/>
            <person name="Okubo H."/>
            <person name="Nishiyama T."/>
            <person name="Hattori M."/>
            <person name="Furukawa K."/>
            <person name="Fujii T."/>
        </authorList>
    </citation>
    <scope>NUCLEOTIDE SEQUENCE [LARGE SCALE GENOMIC DNA]</scope>
</reference>
<dbReference type="GO" id="GO:0046872">
    <property type="term" value="F:metal ion binding"/>
    <property type="evidence" value="ECO:0007669"/>
    <property type="project" value="UniProtKB-KW"/>
</dbReference>
<protein>
    <submittedName>
        <fullName evidence="5">Endonuclease</fullName>
    </submittedName>
</protein>
<dbReference type="GO" id="GO:0004519">
    <property type="term" value="F:endonuclease activity"/>
    <property type="evidence" value="ECO:0007669"/>
    <property type="project" value="UniProtKB-KW"/>
</dbReference>
<dbReference type="InterPro" id="IPR001604">
    <property type="entry name" value="Endo_G_ENPP1-like_dom"/>
</dbReference>
<dbReference type="CDD" id="cd00091">
    <property type="entry name" value="NUC"/>
    <property type="match status" value="1"/>
</dbReference>
<dbReference type="AlphaFoldDB" id="I3IP81"/>
<evidence type="ECO:0000313" key="6">
    <source>
        <dbReference type="Proteomes" id="UP000002985"/>
    </source>
</evidence>
<dbReference type="eggNOG" id="COG1864">
    <property type="taxonomic scope" value="Bacteria"/>
</dbReference>
<dbReference type="SUPFAM" id="SSF54060">
    <property type="entry name" value="His-Me finger endonucleases"/>
    <property type="match status" value="1"/>
</dbReference>
<dbReference type="EMBL" id="BAFH01000004">
    <property type="protein sequence ID" value="GAB63526.1"/>
    <property type="molecule type" value="Genomic_DNA"/>
</dbReference>
<sequence>MRTYSTKTIKTITLLGILILFIMSNPPVQEETLARENKAHTCLIKEPLCNLKPRTIQHLEIPKCTQNDEILTYSAFVLSYNEEHEQASWVAYELTREETYAMYERSDKFIPDLRVKGQTADGKDYKGFGYDKGHLAPAGDMAWSSVAMQESFYYSNISPQEPGFNRGIWKKLEELVRQWARDNRSIYIVTGPVLKKGLPTIGKNKVSVPKYFYKIILDYREPDIKGIGFVIPNMRSNESLQKYALTIDNIEKLTGIDFFHLLPDEQEELIESTLNLKNWRFDTPDIVGKSSMAVMQCKSITKSGKRCKNKTKNPDGYCYLHENQTHTSRKTERYDTMN</sequence>
<dbReference type="SMART" id="SM00892">
    <property type="entry name" value="Endonuclease_NS"/>
    <property type="match status" value="1"/>
</dbReference>
<dbReference type="PANTHER" id="PTHR13966">
    <property type="entry name" value="ENDONUCLEASE RELATED"/>
    <property type="match status" value="1"/>
</dbReference>
<dbReference type="GO" id="GO:0003676">
    <property type="term" value="F:nucleic acid binding"/>
    <property type="evidence" value="ECO:0007669"/>
    <property type="project" value="InterPro"/>
</dbReference>
<proteinExistence type="predicted"/>
<dbReference type="InterPro" id="IPR040255">
    <property type="entry name" value="Non-specific_endonuclease"/>
</dbReference>